<keyword evidence="2" id="KW-1185">Reference proteome</keyword>
<protein>
    <submittedName>
        <fullName evidence="1">DUF29 family protein</fullName>
    </submittedName>
</protein>
<organism evidence="1 2">
    <name type="scientific">Sphaerospermopsis kisseleviana CS-549</name>
    <dbReference type="NCBI Taxonomy" id="3021783"/>
    <lineage>
        <taxon>Bacteria</taxon>
        <taxon>Bacillati</taxon>
        <taxon>Cyanobacteriota</taxon>
        <taxon>Cyanophyceae</taxon>
        <taxon>Nostocales</taxon>
        <taxon>Aphanizomenonaceae</taxon>
        <taxon>Sphaerospermopsis</taxon>
        <taxon>Sphaerospermopsis kisseleviana</taxon>
    </lineage>
</organism>
<gene>
    <name evidence="1" type="ORF">PN497_16475</name>
</gene>
<accession>A0ABT4ZU75</accession>
<evidence type="ECO:0000313" key="2">
    <source>
        <dbReference type="Proteomes" id="UP001211711"/>
    </source>
</evidence>
<dbReference type="Gene3D" id="1.20.1220.20">
    <property type="entry name" value="Uncharcterised protein PF01724"/>
    <property type="match status" value="1"/>
</dbReference>
<dbReference type="Pfam" id="PF01724">
    <property type="entry name" value="DUF29"/>
    <property type="match status" value="1"/>
</dbReference>
<dbReference type="Proteomes" id="UP001211711">
    <property type="component" value="Unassembled WGS sequence"/>
</dbReference>
<evidence type="ECO:0000313" key="1">
    <source>
        <dbReference type="EMBL" id="MDB9442945.1"/>
    </source>
</evidence>
<reference evidence="1 2" key="1">
    <citation type="submission" date="2023-01" db="EMBL/GenBank/DDBJ databases">
        <title>Genomes from the Australian National Cyanobacteria Reference Collection.</title>
        <authorList>
            <person name="Willis A."/>
            <person name="Lee E.M.F."/>
        </authorList>
    </citation>
    <scope>NUCLEOTIDE SEQUENCE [LARGE SCALE GENOMIC DNA]</scope>
    <source>
        <strain evidence="1 2">CS-549</strain>
    </source>
</reference>
<dbReference type="RefSeq" id="WP_096568241.1">
    <property type="nucleotide sequence ID" value="NZ_JAQMTI010000203.1"/>
</dbReference>
<sequence>MITAIENQSCVILISQEKCQELISLDDEIYPIHSLELSGLGNAATEILKNQRLQNQEHWLNLINLYETHPRYLQYISILIKDVFQGEIAEFIQENNLILTEDIKSNILLTWDRLTNIEKQTLLKISQIDNLTDTPSLKNYLTEALEKSYPDARKLAIKEGKLAKFGITIPSENKYPLTSPFSVEQILDEDFYP</sequence>
<name>A0ABT4ZU75_9CYAN</name>
<proteinExistence type="predicted"/>
<comment type="caution">
    <text evidence="1">The sequence shown here is derived from an EMBL/GenBank/DDBJ whole genome shotgun (WGS) entry which is preliminary data.</text>
</comment>
<dbReference type="EMBL" id="JAQMTI010000203">
    <property type="protein sequence ID" value="MDB9442945.1"/>
    <property type="molecule type" value="Genomic_DNA"/>
</dbReference>